<dbReference type="AlphaFoldDB" id="A0A699XM35"/>
<accession>A0A699XM35</accession>
<feature type="non-terminal residue" evidence="2">
    <location>
        <position position="1"/>
    </location>
</feature>
<name>A0A699XM35_TANCI</name>
<feature type="compositionally biased region" description="Low complexity" evidence="1">
    <location>
        <begin position="19"/>
        <end position="29"/>
    </location>
</feature>
<reference evidence="2" key="1">
    <citation type="journal article" date="2019" name="Sci. Rep.">
        <title>Draft genome of Tanacetum cinerariifolium, the natural source of mosquito coil.</title>
        <authorList>
            <person name="Yamashiro T."/>
            <person name="Shiraishi A."/>
            <person name="Satake H."/>
            <person name="Nakayama K."/>
        </authorList>
    </citation>
    <scope>NUCLEOTIDE SEQUENCE</scope>
</reference>
<dbReference type="EMBL" id="BKCJ011883679">
    <property type="protein sequence ID" value="GFD60869.1"/>
    <property type="molecule type" value="Genomic_DNA"/>
</dbReference>
<comment type="caution">
    <text evidence="2">The sequence shown here is derived from an EMBL/GenBank/DDBJ whole genome shotgun (WGS) entry which is preliminary data.</text>
</comment>
<organism evidence="2">
    <name type="scientific">Tanacetum cinerariifolium</name>
    <name type="common">Dalmatian daisy</name>
    <name type="synonym">Chrysanthemum cinerariifolium</name>
    <dbReference type="NCBI Taxonomy" id="118510"/>
    <lineage>
        <taxon>Eukaryota</taxon>
        <taxon>Viridiplantae</taxon>
        <taxon>Streptophyta</taxon>
        <taxon>Embryophyta</taxon>
        <taxon>Tracheophyta</taxon>
        <taxon>Spermatophyta</taxon>
        <taxon>Magnoliopsida</taxon>
        <taxon>eudicotyledons</taxon>
        <taxon>Gunneridae</taxon>
        <taxon>Pentapetalae</taxon>
        <taxon>asterids</taxon>
        <taxon>campanulids</taxon>
        <taxon>Asterales</taxon>
        <taxon>Asteraceae</taxon>
        <taxon>Asteroideae</taxon>
        <taxon>Anthemideae</taxon>
        <taxon>Anthemidinae</taxon>
        <taxon>Tanacetum</taxon>
    </lineage>
</organism>
<evidence type="ECO:0000256" key="1">
    <source>
        <dbReference type="SAM" id="MobiDB-lite"/>
    </source>
</evidence>
<feature type="region of interest" description="Disordered" evidence="1">
    <location>
        <begin position="1"/>
        <end position="58"/>
    </location>
</feature>
<evidence type="ECO:0000313" key="2">
    <source>
        <dbReference type="EMBL" id="GFD60869.1"/>
    </source>
</evidence>
<feature type="non-terminal residue" evidence="2">
    <location>
        <position position="58"/>
    </location>
</feature>
<sequence length="58" mass="6090">RRHRLPGLQAAGGGGRAGRAGTDARTRAAIPGRSEPGARDRRRRLRQGAQAGPGNHAR</sequence>
<gene>
    <name evidence="2" type="ORF">Tci_932838</name>
</gene>
<proteinExistence type="predicted"/>
<protein>
    <submittedName>
        <fullName evidence="2">Uncharacterized protein</fullName>
    </submittedName>
</protein>